<protein>
    <submittedName>
        <fullName evidence="2">Uncharacterized protein</fullName>
    </submittedName>
</protein>
<name>M5AM31_RHILI</name>
<dbReference type="InterPro" id="IPR009553">
    <property type="entry name" value="DUF1173"/>
</dbReference>
<evidence type="ECO:0000256" key="1">
    <source>
        <dbReference type="SAM" id="MobiDB-lite"/>
    </source>
</evidence>
<feature type="compositionally biased region" description="Basic and acidic residues" evidence="1">
    <location>
        <begin position="160"/>
        <end position="170"/>
    </location>
</feature>
<feature type="compositionally biased region" description="Basic and acidic residues" evidence="1">
    <location>
        <begin position="178"/>
        <end position="191"/>
    </location>
</feature>
<proteinExistence type="predicted"/>
<organism evidence="2">
    <name type="scientific">Rhizobium loti</name>
    <name type="common">Mesorhizobium loti</name>
    <dbReference type="NCBI Taxonomy" id="381"/>
    <lineage>
        <taxon>Bacteria</taxon>
        <taxon>Pseudomonadati</taxon>
        <taxon>Pseudomonadota</taxon>
        <taxon>Alphaproteobacteria</taxon>
        <taxon>Hyphomicrobiales</taxon>
        <taxon>Phyllobacteriaceae</taxon>
        <taxon>Mesorhizobium</taxon>
    </lineage>
</organism>
<dbReference type="Pfam" id="PF06666">
    <property type="entry name" value="DUF1173"/>
    <property type="match status" value="1"/>
</dbReference>
<feature type="region of interest" description="Disordered" evidence="1">
    <location>
        <begin position="159"/>
        <end position="229"/>
    </location>
</feature>
<reference evidence="2" key="1">
    <citation type="submission" date="2012-10" db="EMBL/GenBank/DDBJ databases">
        <authorList>
            <person name="Maita H."/>
            <person name="Sato S."/>
        </authorList>
    </citation>
    <scope>NUCLEOTIDE SEQUENCE</scope>
    <source>
        <strain evidence="2">NZP2037</strain>
    </source>
</reference>
<reference evidence="2" key="2">
    <citation type="journal article" date="2013" name="Microbes Environ.">
        <title>Commonalities and Differences among Symbiosis Islands of Three Mesorhizobium loti Strains.</title>
        <authorList>
            <person name="Kasai-Maita H."/>
            <person name="Hirakawa H."/>
            <person name="Nakamura Y."/>
            <person name="Kaneko T."/>
            <person name="Miki K."/>
            <person name="Maruya J."/>
            <person name="Okazaki S."/>
            <person name="Tabata S."/>
            <person name="Saeki K."/>
            <person name="Sato S."/>
        </authorList>
    </citation>
    <scope>NUCLEOTIDE SEQUENCE</scope>
    <source>
        <strain evidence="2">NZP2037</strain>
    </source>
</reference>
<dbReference type="EMBL" id="AP012557">
    <property type="protein sequence ID" value="BAN09918.1"/>
    <property type="molecule type" value="Genomic_DNA"/>
</dbReference>
<dbReference type="AlphaFoldDB" id="M5AM31"/>
<sequence>MISRKAATVLRVQRAVPGDVYCVIREQYTAGAHDTSCSSYDPPDELSGLGVLMGSANQVDSESGMAALKLDFRLSKVGALAASAAGIPDSNSVVGDTKRLSLGGLLHYLWHEAELTVWTSRWAGKRHWWDMRWHLVEAAGQMRVKGGARHTVRARAVPVRRQDCDREKARPGACFRAAPEERPQKADDPGRRGQGVQPGSQRPQVDHQAHAGVRVPVGRESSSSASNPF</sequence>
<accession>M5AM31</accession>
<evidence type="ECO:0000313" key="2">
    <source>
        <dbReference type="EMBL" id="BAN09918.1"/>
    </source>
</evidence>
<feature type="compositionally biased region" description="Polar residues" evidence="1">
    <location>
        <begin position="220"/>
        <end position="229"/>
    </location>
</feature>